<dbReference type="EMBL" id="JADCNL010000001">
    <property type="protein sequence ID" value="KAG0497885.1"/>
    <property type="molecule type" value="Genomic_DNA"/>
</dbReference>
<dbReference type="Gene3D" id="3.30.930.10">
    <property type="entry name" value="Bira Bifunctional Protein, Domain 2"/>
    <property type="match status" value="1"/>
</dbReference>
<protein>
    <recommendedName>
        <fullName evidence="2">BPL/LPL catalytic domain-containing protein</fullName>
    </recommendedName>
</protein>
<proteinExistence type="inferred from homology"/>
<accession>A0A835RSU0</accession>
<dbReference type="Proteomes" id="UP000636800">
    <property type="component" value="Chromosome 1"/>
</dbReference>
<evidence type="ECO:0000256" key="1">
    <source>
        <dbReference type="ARBA" id="ARBA00007355"/>
    </source>
</evidence>
<dbReference type="OrthoDB" id="63891at2759"/>
<dbReference type="Pfam" id="PF21948">
    <property type="entry name" value="LplA-B_cat"/>
    <property type="match status" value="1"/>
</dbReference>
<name>A0A835RSU0_VANPL</name>
<comment type="caution">
    <text evidence="3">The sequence shown here is derived from an EMBL/GenBank/DDBJ whole genome shotgun (WGS) entry which is preliminary data.</text>
</comment>
<evidence type="ECO:0000313" key="3">
    <source>
        <dbReference type="EMBL" id="KAG0497885.1"/>
    </source>
</evidence>
<evidence type="ECO:0000259" key="2">
    <source>
        <dbReference type="PROSITE" id="PS51733"/>
    </source>
</evidence>
<dbReference type="AlphaFoldDB" id="A0A835RSU0"/>
<dbReference type="SUPFAM" id="SSF55681">
    <property type="entry name" value="Class II aaRS and biotin synthetases"/>
    <property type="match status" value="1"/>
</dbReference>
<dbReference type="InterPro" id="IPR007763">
    <property type="entry name" value="NDUFA12"/>
</dbReference>
<dbReference type="GO" id="GO:0045271">
    <property type="term" value="C:respiratory chain complex I"/>
    <property type="evidence" value="ECO:0007669"/>
    <property type="project" value="InterPro"/>
</dbReference>
<dbReference type="FunFam" id="3.30.930.10:FF:000077">
    <property type="entry name" value="Putative lipoate-protein ligase A"/>
    <property type="match status" value="1"/>
</dbReference>
<dbReference type="PANTHER" id="PTHR43506">
    <property type="entry name" value="BIOTIN/LIPOATE A/B PROTEIN LIGASE FAMILY"/>
    <property type="match status" value="1"/>
</dbReference>
<dbReference type="InterPro" id="IPR053264">
    <property type="entry name" value="Lipoate-ligase_2_inactive"/>
</dbReference>
<comment type="similarity">
    <text evidence="1">Belongs to the complex I NDUFA12 subunit family.</text>
</comment>
<keyword evidence="4" id="KW-1185">Reference proteome</keyword>
<dbReference type="InterPro" id="IPR004143">
    <property type="entry name" value="BPL_LPL_catalytic"/>
</dbReference>
<feature type="domain" description="BPL/LPL catalytic" evidence="2">
    <location>
        <begin position="318"/>
        <end position="505"/>
    </location>
</feature>
<gene>
    <name evidence="3" type="ORF">HPP92_002576</name>
</gene>
<evidence type="ECO:0000313" key="4">
    <source>
        <dbReference type="Proteomes" id="UP000636800"/>
    </source>
</evidence>
<sequence length="548" mass="61856">MKMIVGSTRRFFFQLLVGNCFLDGNLLQTKIHNIGATVVGVDKFGNKYYERLENTQFGRHRWVEYAQKDRYNASQVPPEWHGWLHYITDHTGDELLMLKPRRYGVEHKENFSGKVKSLSTIPRAMLSILAKETGPDTSHGNPQRPLEIICRQAPLVYNAASPEPLRPLNHLPAPVPLRPSATLPATAVSFWSNGGVTAVAASPTYGTRLLQILPGVLPSLTPRRPPVFPIVIASTSLQLPVTVVVLLVCISCQRAASLSFPLSQGFIVGLELFRCSYSVMHISGARDVCLPLLNLIRTRGFPILQQLHLEERLLRTSSSNWCIINDGTNQVNVVMGLSGRPAELIDIELLLQDRIPVIRRFTGGGTVVVDNKTIFVTFICNKDAIIGLQPYPRPIMSWSGHFYEKVFNGFGNFHLKENDYAFGTRKFGGNAQSITKSRWIHHTSFLWDYDDDNMKYLKIPHRAPRYRLARNHSDFLCRMKDYLTSRSTFIDETVASLDDHFDVKHVQLESVNEAKVTPYSYSTKLLEEDLQAYFSQHSSGQVTTELKG</sequence>
<dbReference type="InterPro" id="IPR045864">
    <property type="entry name" value="aa-tRNA-synth_II/BPL/LPL"/>
</dbReference>
<dbReference type="CDD" id="cd16443">
    <property type="entry name" value="LplA"/>
    <property type="match status" value="1"/>
</dbReference>
<organism evidence="3 4">
    <name type="scientific">Vanilla planifolia</name>
    <name type="common">Vanilla</name>
    <dbReference type="NCBI Taxonomy" id="51239"/>
    <lineage>
        <taxon>Eukaryota</taxon>
        <taxon>Viridiplantae</taxon>
        <taxon>Streptophyta</taxon>
        <taxon>Embryophyta</taxon>
        <taxon>Tracheophyta</taxon>
        <taxon>Spermatophyta</taxon>
        <taxon>Magnoliopsida</taxon>
        <taxon>Liliopsida</taxon>
        <taxon>Asparagales</taxon>
        <taxon>Orchidaceae</taxon>
        <taxon>Vanilloideae</taxon>
        <taxon>Vanilleae</taxon>
        <taxon>Vanilla</taxon>
    </lineage>
</organism>
<dbReference type="PROSITE" id="PS51733">
    <property type="entry name" value="BPL_LPL_CATALYTIC"/>
    <property type="match status" value="1"/>
</dbReference>
<dbReference type="PANTHER" id="PTHR43506:SF1">
    <property type="entry name" value="BPL_LPL CATALYTIC DOMAIN-CONTAINING PROTEIN"/>
    <property type="match status" value="1"/>
</dbReference>
<reference evidence="3 4" key="1">
    <citation type="journal article" date="2020" name="Nat. Food">
        <title>A phased Vanilla planifolia genome enables genetic improvement of flavour and production.</title>
        <authorList>
            <person name="Hasing T."/>
            <person name="Tang H."/>
            <person name="Brym M."/>
            <person name="Khazi F."/>
            <person name="Huang T."/>
            <person name="Chambers A.H."/>
        </authorList>
    </citation>
    <scope>NUCLEOTIDE SEQUENCE [LARGE SCALE GENOMIC DNA]</scope>
    <source>
        <tissue evidence="3">Leaf</tissue>
    </source>
</reference>
<dbReference type="Pfam" id="PF05071">
    <property type="entry name" value="NDUFA12"/>
    <property type="match status" value="1"/>
</dbReference>